<dbReference type="GO" id="GO:0006972">
    <property type="term" value="P:hyperosmotic response"/>
    <property type="evidence" value="ECO:0007669"/>
    <property type="project" value="TreeGrafter"/>
</dbReference>
<keyword evidence="2" id="KW-0812">Transmembrane</keyword>
<dbReference type="Proteomes" id="UP000799438">
    <property type="component" value="Unassembled WGS sequence"/>
</dbReference>
<accession>A0A6A6BG00</accession>
<feature type="transmembrane region" description="Helical" evidence="2">
    <location>
        <begin position="186"/>
        <end position="208"/>
    </location>
</feature>
<name>A0A6A6BG00_9PEZI</name>
<dbReference type="EMBL" id="ML995487">
    <property type="protein sequence ID" value="KAF2141431.1"/>
    <property type="molecule type" value="Genomic_DNA"/>
</dbReference>
<evidence type="ECO:0000256" key="2">
    <source>
        <dbReference type="SAM" id="Phobius"/>
    </source>
</evidence>
<keyword evidence="4" id="KW-1185">Reference proteome</keyword>
<dbReference type="GO" id="GO:0005576">
    <property type="term" value="C:extracellular region"/>
    <property type="evidence" value="ECO:0007669"/>
    <property type="project" value="TreeGrafter"/>
</dbReference>
<dbReference type="GO" id="GO:0005886">
    <property type="term" value="C:plasma membrane"/>
    <property type="evidence" value="ECO:0007669"/>
    <property type="project" value="InterPro"/>
</dbReference>
<gene>
    <name evidence="3" type="ORF">K452DRAFT_201012</name>
</gene>
<protein>
    <submittedName>
        <fullName evidence="3">Uncharacterized protein</fullName>
    </submittedName>
</protein>
<dbReference type="GO" id="GO:0005034">
    <property type="term" value="F:osmosensor activity"/>
    <property type="evidence" value="ECO:0007669"/>
    <property type="project" value="InterPro"/>
</dbReference>
<evidence type="ECO:0000313" key="3">
    <source>
        <dbReference type="EMBL" id="KAF2141431.1"/>
    </source>
</evidence>
<dbReference type="AlphaFoldDB" id="A0A6A6BG00"/>
<dbReference type="GO" id="GO:0030010">
    <property type="term" value="P:establishment of cell polarity"/>
    <property type="evidence" value="ECO:0007669"/>
    <property type="project" value="TreeGrafter"/>
</dbReference>
<feature type="region of interest" description="Disordered" evidence="1">
    <location>
        <begin position="146"/>
        <end position="177"/>
    </location>
</feature>
<reference evidence="3" key="1">
    <citation type="journal article" date="2020" name="Stud. Mycol.">
        <title>101 Dothideomycetes genomes: a test case for predicting lifestyles and emergence of pathogens.</title>
        <authorList>
            <person name="Haridas S."/>
            <person name="Albert R."/>
            <person name="Binder M."/>
            <person name="Bloem J."/>
            <person name="Labutti K."/>
            <person name="Salamov A."/>
            <person name="Andreopoulos B."/>
            <person name="Baker S."/>
            <person name="Barry K."/>
            <person name="Bills G."/>
            <person name="Bluhm B."/>
            <person name="Cannon C."/>
            <person name="Castanera R."/>
            <person name="Culley D."/>
            <person name="Daum C."/>
            <person name="Ezra D."/>
            <person name="Gonzalez J."/>
            <person name="Henrissat B."/>
            <person name="Kuo A."/>
            <person name="Liang C."/>
            <person name="Lipzen A."/>
            <person name="Lutzoni F."/>
            <person name="Magnuson J."/>
            <person name="Mondo S."/>
            <person name="Nolan M."/>
            <person name="Ohm R."/>
            <person name="Pangilinan J."/>
            <person name="Park H.-J."/>
            <person name="Ramirez L."/>
            <person name="Alfaro M."/>
            <person name="Sun H."/>
            <person name="Tritt A."/>
            <person name="Yoshinaga Y."/>
            <person name="Zwiers L.-H."/>
            <person name="Turgeon B."/>
            <person name="Goodwin S."/>
            <person name="Spatafora J."/>
            <person name="Crous P."/>
            <person name="Grigoriev I."/>
        </authorList>
    </citation>
    <scope>NUCLEOTIDE SEQUENCE</scope>
    <source>
        <strain evidence="3">CBS 121167</strain>
    </source>
</reference>
<dbReference type="GeneID" id="54293532"/>
<dbReference type="RefSeq" id="XP_033397144.1">
    <property type="nucleotide sequence ID" value="XM_033536036.1"/>
</dbReference>
<feature type="compositionally biased region" description="Low complexity" evidence="1">
    <location>
        <begin position="163"/>
        <end position="177"/>
    </location>
</feature>
<feature type="non-terminal residue" evidence="3">
    <location>
        <position position="1"/>
    </location>
</feature>
<dbReference type="GO" id="GO:0009986">
    <property type="term" value="C:cell surface"/>
    <property type="evidence" value="ECO:0007669"/>
    <property type="project" value="TreeGrafter"/>
</dbReference>
<evidence type="ECO:0000313" key="4">
    <source>
        <dbReference type="Proteomes" id="UP000799438"/>
    </source>
</evidence>
<feature type="non-terminal residue" evidence="3">
    <location>
        <position position="280"/>
    </location>
</feature>
<keyword evidence="2" id="KW-0472">Membrane</keyword>
<dbReference type="GO" id="GO:0030427">
    <property type="term" value="C:site of polarized growth"/>
    <property type="evidence" value="ECO:0007669"/>
    <property type="project" value="TreeGrafter"/>
</dbReference>
<dbReference type="OrthoDB" id="3366093at2759"/>
<dbReference type="PANTHER" id="PTHR35778:SF1">
    <property type="entry name" value="SIGNALING MUCIN HKR1-RELATED"/>
    <property type="match status" value="1"/>
</dbReference>
<keyword evidence="2" id="KW-1133">Transmembrane helix</keyword>
<feature type="region of interest" description="Disordered" evidence="1">
    <location>
        <begin position="241"/>
        <end position="266"/>
    </location>
</feature>
<dbReference type="InterPro" id="IPR039295">
    <property type="entry name" value="MSB2"/>
</dbReference>
<dbReference type="GO" id="GO:0007232">
    <property type="term" value="P:osmosensory signaling pathway via Sho1 osmosensor"/>
    <property type="evidence" value="ECO:0007669"/>
    <property type="project" value="InterPro"/>
</dbReference>
<evidence type="ECO:0000256" key="1">
    <source>
        <dbReference type="SAM" id="MobiDB-lite"/>
    </source>
</evidence>
<dbReference type="PANTHER" id="PTHR35778">
    <property type="entry name" value="SIGNALING MUCIN HKR1-RELATED"/>
    <property type="match status" value="1"/>
</dbReference>
<organism evidence="3 4">
    <name type="scientific">Aplosporella prunicola CBS 121167</name>
    <dbReference type="NCBI Taxonomy" id="1176127"/>
    <lineage>
        <taxon>Eukaryota</taxon>
        <taxon>Fungi</taxon>
        <taxon>Dikarya</taxon>
        <taxon>Ascomycota</taxon>
        <taxon>Pezizomycotina</taxon>
        <taxon>Dothideomycetes</taxon>
        <taxon>Dothideomycetes incertae sedis</taxon>
        <taxon>Botryosphaeriales</taxon>
        <taxon>Aplosporellaceae</taxon>
        <taxon>Aplosporella</taxon>
    </lineage>
</organism>
<sequence length="280" mass="28869">TTASATPTSYPKYIAPPGGMAQPSVNHTKIQIGFKRGFNWPFVVGHADTTGWQLTTYMPVAVADGLGIDHDKVEMFALTSYNTTASLGYITTLALLYVPSDLVDTLHLDLLNSNSAFYNNQDAQSGDTINFLTSFVDPTFAILAGENPDESSGSSSGNGGSSDSGSNSNSGDLSDSSSSSPIKASAVGIAFATIGGVAAYGAAMLLVARRYKKKKASHQRSSSVPTASGYGATMTGGAFMTGGRGGRFSGRDSRGSGSGRSARTAQISAPVMAENSLGWN</sequence>
<dbReference type="GO" id="GO:0031505">
    <property type="term" value="P:fungal-type cell wall organization"/>
    <property type="evidence" value="ECO:0007669"/>
    <property type="project" value="TreeGrafter"/>
</dbReference>
<dbReference type="GO" id="GO:0001402">
    <property type="term" value="P:signal transduction involved in filamentous growth"/>
    <property type="evidence" value="ECO:0007669"/>
    <property type="project" value="TreeGrafter"/>
</dbReference>
<proteinExistence type="predicted"/>